<evidence type="ECO:0000313" key="4">
    <source>
        <dbReference type="EMBL" id="KIW41674.1"/>
    </source>
</evidence>
<dbReference type="CDD" id="cd02216">
    <property type="entry name" value="cupin_GDO-like_N"/>
    <property type="match status" value="1"/>
</dbReference>
<keyword evidence="5" id="KW-1185">Reference proteome</keyword>
<evidence type="ECO:0000256" key="2">
    <source>
        <dbReference type="ARBA" id="ARBA00023002"/>
    </source>
</evidence>
<evidence type="ECO:0000256" key="1">
    <source>
        <dbReference type="ARBA" id="ARBA00022964"/>
    </source>
</evidence>
<dbReference type="InterPro" id="IPR047183">
    <property type="entry name" value="GDO-like"/>
</dbReference>
<keyword evidence="2" id="KW-0560">Oxidoreductase</keyword>
<dbReference type="Gene3D" id="2.60.120.10">
    <property type="entry name" value="Jelly Rolls"/>
    <property type="match status" value="1"/>
</dbReference>
<dbReference type="InterPro" id="IPR011051">
    <property type="entry name" value="RmlC_Cupin_sf"/>
</dbReference>
<dbReference type="OrthoDB" id="2205143at2759"/>
<dbReference type="Pfam" id="PF07883">
    <property type="entry name" value="Cupin_2"/>
    <property type="match status" value="1"/>
</dbReference>
<dbReference type="HOGENOM" id="CLU_060572_1_0_1"/>
<feature type="domain" description="Cupin type-2" evidence="3">
    <location>
        <begin position="88"/>
        <end position="155"/>
    </location>
</feature>
<evidence type="ECO:0000313" key="5">
    <source>
        <dbReference type="Proteomes" id="UP000053342"/>
    </source>
</evidence>
<dbReference type="VEuPathDB" id="FungiDB:PV06_07210"/>
<dbReference type="InterPro" id="IPR014710">
    <property type="entry name" value="RmlC-like_jellyroll"/>
</dbReference>
<proteinExistence type="predicted"/>
<dbReference type="GeneID" id="27359284"/>
<organism evidence="4 5">
    <name type="scientific">Exophiala oligosperma</name>
    <dbReference type="NCBI Taxonomy" id="215243"/>
    <lineage>
        <taxon>Eukaryota</taxon>
        <taxon>Fungi</taxon>
        <taxon>Dikarya</taxon>
        <taxon>Ascomycota</taxon>
        <taxon>Pezizomycotina</taxon>
        <taxon>Eurotiomycetes</taxon>
        <taxon>Chaetothyriomycetidae</taxon>
        <taxon>Chaetothyriales</taxon>
        <taxon>Herpotrichiellaceae</taxon>
        <taxon>Exophiala</taxon>
    </lineage>
</organism>
<keyword evidence="1" id="KW-0223">Dioxygenase</keyword>
<gene>
    <name evidence="4" type="ORF">PV06_07210</name>
</gene>
<dbReference type="PANTHER" id="PTHR41517:SF1">
    <property type="entry name" value="CUPIN"/>
    <property type="match status" value="1"/>
</dbReference>
<protein>
    <recommendedName>
        <fullName evidence="3">Cupin type-2 domain-containing protein</fullName>
    </recommendedName>
</protein>
<dbReference type="SUPFAM" id="SSF51182">
    <property type="entry name" value="RmlC-like cupins"/>
    <property type="match status" value="1"/>
</dbReference>
<sequence length="317" mass="35392">MATGDVIGYLDSLSQFNVNPLWTVMEAAVPPQPTPKAVPHLWKFEGLRPKLIEAAKLIPAEQAERRVLMLTNPALDGVYTSDTLYAGLQVINPGETARAHRHTAFALRFIIEGTQGFTAVEGEKITMARGDVILTPSWRWHDHGHEGGGPMIWLDGLDLPFFQAFPVNFAEGYKEPRYPSQPTDSTPMKMPWSPVQEALNKQGGTYARYTYPFNDLGLARTLGAEAERINANTMSPQRQDSASYVFHVYQGKGRTVLSQPSLQGSKPNETIEWKACDTFVIPSWASFRHECDDSEDSFIFSFNDKPALQALGMWRSV</sequence>
<evidence type="ECO:0000259" key="3">
    <source>
        <dbReference type="Pfam" id="PF07883"/>
    </source>
</evidence>
<reference evidence="4 5" key="1">
    <citation type="submission" date="2015-01" db="EMBL/GenBank/DDBJ databases">
        <title>The Genome Sequence of Exophiala oligosperma CBS72588.</title>
        <authorList>
            <consortium name="The Broad Institute Genomics Platform"/>
            <person name="Cuomo C."/>
            <person name="de Hoog S."/>
            <person name="Gorbushina A."/>
            <person name="Stielow B."/>
            <person name="Teixiera M."/>
            <person name="Abouelleil A."/>
            <person name="Chapman S.B."/>
            <person name="Priest M."/>
            <person name="Young S.K."/>
            <person name="Wortman J."/>
            <person name="Nusbaum C."/>
            <person name="Birren B."/>
        </authorList>
    </citation>
    <scope>NUCLEOTIDE SEQUENCE [LARGE SCALE GENOMIC DNA]</scope>
    <source>
        <strain evidence="4 5">CBS 72588</strain>
    </source>
</reference>
<accession>A0A0D2E1J6</accession>
<dbReference type="AlphaFoldDB" id="A0A0D2E1J6"/>
<dbReference type="EMBL" id="KN847337">
    <property type="protein sequence ID" value="KIW41674.1"/>
    <property type="molecule type" value="Genomic_DNA"/>
</dbReference>
<dbReference type="Proteomes" id="UP000053342">
    <property type="component" value="Unassembled WGS sequence"/>
</dbReference>
<dbReference type="GO" id="GO:0051213">
    <property type="term" value="F:dioxygenase activity"/>
    <property type="evidence" value="ECO:0007669"/>
    <property type="project" value="UniProtKB-KW"/>
</dbReference>
<dbReference type="RefSeq" id="XP_016261890.1">
    <property type="nucleotide sequence ID" value="XM_016408410.1"/>
</dbReference>
<name>A0A0D2E1J6_9EURO</name>
<dbReference type="PANTHER" id="PTHR41517">
    <property type="entry name" value="1,2-DIOXYGENASE PROTEIN-RELATED"/>
    <property type="match status" value="1"/>
</dbReference>
<dbReference type="STRING" id="215243.A0A0D2E1J6"/>
<dbReference type="InterPro" id="IPR013096">
    <property type="entry name" value="Cupin_2"/>
</dbReference>